<evidence type="ECO:0000256" key="12">
    <source>
        <dbReference type="SAM" id="Coils"/>
    </source>
</evidence>
<dbReference type="PRINTS" id="PR00344">
    <property type="entry name" value="BCTRLSENSOR"/>
</dbReference>
<evidence type="ECO:0000259" key="13">
    <source>
        <dbReference type="PROSITE" id="PS50109"/>
    </source>
</evidence>
<evidence type="ECO:0000256" key="4">
    <source>
        <dbReference type="ARBA" id="ARBA00022475"/>
    </source>
</evidence>
<dbReference type="PROSITE" id="PS50112">
    <property type="entry name" value="PAS"/>
    <property type="match status" value="2"/>
</dbReference>
<comment type="subcellular location">
    <subcellularLocation>
        <location evidence="2">Cell membrane</location>
    </subcellularLocation>
</comment>
<dbReference type="InterPro" id="IPR003594">
    <property type="entry name" value="HATPase_dom"/>
</dbReference>
<dbReference type="GO" id="GO:0005886">
    <property type="term" value="C:plasma membrane"/>
    <property type="evidence" value="ECO:0007669"/>
    <property type="project" value="UniProtKB-SubCell"/>
</dbReference>
<keyword evidence="7" id="KW-0547">Nucleotide-binding</keyword>
<evidence type="ECO:0000259" key="14">
    <source>
        <dbReference type="PROSITE" id="PS50112"/>
    </source>
</evidence>
<feature type="domain" description="Histidine kinase" evidence="13">
    <location>
        <begin position="436"/>
        <end position="651"/>
    </location>
</feature>
<keyword evidence="9" id="KW-0067">ATP-binding</keyword>
<keyword evidence="12" id="KW-0175">Coiled coil</keyword>
<protein>
    <recommendedName>
        <fullName evidence="3">histidine kinase</fullName>
        <ecNumber evidence="3">2.7.13.3</ecNumber>
    </recommendedName>
</protein>
<feature type="domain" description="PAS" evidence="14">
    <location>
        <begin position="273"/>
        <end position="343"/>
    </location>
</feature>
<evidence type="ECO:0000256" key="2">
    <source>
        <dbReference type="ARBA" id="ARBA00004236"/>
    </source>
</evidence>
<dbReference type="InterPro" id="IPR001610">
    <property type="entry name" value="PAC"/>
</dbReference>
<evidence type="ECO:0000256" key="10">
    <source>
        <dbReference type="ARBA" id="ARBA00023012"/>
    </source>
</evidence>
<dbReference type="PANTHER" id="PTHR43047">
    <property type="entry name" value="TWO-COMPONENT HISTIDINE PROTEIN KINASE"/>
    <property type="match status" value="1"/>
</dbReference>
<dbReference type="GO" id="GO:0000155">
    <property type="term" value="F:phosphorelay sensor kinase activity"/>
    <property type="evidence" value="ECO:0007669"/>
    <property type="project" value="InterPro"/>
</dbReference>
<dbReference type="GO" id="GO:0006355">
    <property type="term" value="P:regulation of DNA-templated transcription"/>
    <property type="evidence" value="ECO:0007669"/>
    <property type="project" value="InterPro"/>
</dbReference>
<dbReference type="InterPro" id="IPR000014">
    <property type="entry name" value="PAS"/>
</dbReference>
<evidence type="ECO:0000256" key="7">
    <source>
        <dbReference type="ARBA" id="ARBA00022741"/>
    </source>
</evidence>
<evidence type="ECO:0000313" key="16">
    <source>
        <dbReference type="EMBL" id="MDF1612011.1"/>
    </source>
</evidence>
<dbReference type="InterPro" id="IPR013655">
    <property type="entry name" value="PAS_fold_3"/>
</dbReference>
<dbReference type="Pfam" id="PF02518">
    <property type="entry name" value="HATPase_c"/>
    <property type="match status" value="1"/>
</dbReference>
<dbReference type="NCBIfam" id="TIGR00229">
    <property type="entry name" value="sensory_box"/>
    <property type="match status" value="2"/>
</dbReference>
<keyword evidence="10" id="KW-0902">Two-component regulatory system</keyword>
<keyword evidence="17" id="KW-1185">Reference proteome</keyword>
<keyword evidence="8 16" id="KW-0418">Kinase</keyword>
<reference evidence="16" key="1">
    <citation type="submission" date="2023-03" db="EMBL/GenBank/DDBJ databases">
        <title>Stygiobacter electus gen. nov., sp. nov., facultatively anaerobic thermotolerant bacterium of the class Ignavibacteria from a well of Yessentuki mineral water deposit.</title>
        <authorList>
            <person name="Podosokorskaya O.A."/>
            <person name="Elcheninov A.G."/>
            <person name="Petrova N.F."/>
            <person name="Zavarzina D.G."/>
            <person name="Kublanov I.V."/>
            <person name="Merkel A.Y."/>
        </authorList>
    </citation>
    <scope>NUCLEOTIDE SEQUENCE</scope>
    <source>
        <strain evidence="16">09-Me</strain>
    </source>
</reference>
<dbReference type="InterPro" id="IPR005467">
    <property type="entry name" value="His_kinase_dom"/>
</dbReference>
<dbReference type="EC" id="2.7.13.3" evidence="3"/>
<dbReference type="AlphaFoldDB" id="A0AAE3NW56"/>
<dbReference type="InterPro" id="IPR035965">
    <property type="entry name" value="PAS-like_dom_sf"/>
</dbReference>
<evidence type="ECO:0000256" key="9">
    <source>
        <dbReference type="ARBA" id="ARBA00022840"/>
    </source>
</evidence>
<dbReference type="Pfam" id="PF00989">
    <property type="entry name" value="PAS"/>
    <property type="match status" value="1"/>
</dbReference>
<dbReference type="InterPro" id="IPR013767">
    <property type="entry name" value="PAS_fold"/>
</dbReference>
<dbReference type="Pfam" id="PF13426">
    <property type="entry name" value="PAS_9"/>
    <property type="match status" value="1"/>
</dbReference>
<dbReference type="EMBL" id="JARGDL010000009">
    <property type="protein sequence ID" value="MDF1612011.1"/>
    <property type="molecule type" value="Genomic_DNA"/>
</dbReference>
<dbReference type="SUPFAM" id="SSF55874">
    <property type="entry name" value="ATPase domain of HSP90 chaperone/DNA topoisomerase II/histidine kinase"/>
    <property type="match status" value="1"/>
</dbReference>
<dbReference type="PROSITE" id="PS50109">
    <property type="entry name" value="HIS_KIN"/>
    <property type="match status" value="1"/>
</dbReference>
<dbReference type="SUPFAM" id="SSF55785">
    <property type="entry name" value="PYP-like sensor domain (PAS domain)"/>
    <property type="match status" value="3"/>
</dbReference>
<accession>A0AAE3NW56</accession>
<dbReference type="Pfam" id="PF00512">
    <property type="entry name" value="HisKA"/>
    <property type="match status" value="1"/>
</dbReference>
<dbReference type="InterPro" id="IPR036097">
    <property type="entry name" value="HisK_dim/P_sf"/>
</dbReference>
<dbReference type="SMART" id="SM00086">
    <property type="entry name" value="PAC"/>
    <property type="match status" value="2"/>
</dbReference>
<keyword evidence="6" id="KW-0808">Transferase</keyword>
<dbReference type="InterPro" id="IPR003661">
    <property type="entry name" value="HisK_dim/P_dom"/>
</dbReference>
<evidence type="ECO:0000256" key="1">
    <source>
        <dbReference type="ARBA" id="ARBA00000085"/>
    </source>
</evidence>
<dbReference type="SMART" id="SM00387">
    <property type="entry name" value="HATPase_c"/>
    <property type="match status" value="1"/>
</dbReference>
<dbReference type="InterPro" id="IPR004358">
    <property type="entry name" value="Sig_transdc_His_kin-like_C"/>
</dbReference>
<name>A0AAE3NW56_9BACT</name>
<dbReference type="CDD" id="cd00082">
    <property type="entry name" value="HisKA"/>
    <property type="match status" value="1"/>
</dbReference>
<dbReference type="FunFam" id="1.10.287.130:FF:000008">
    <property type="entry name" value="Two-component sensor histidine kinase"/>
    <property type="match status" value="1"/>
</dbReference>
<dbReference type="PROSITE" id="PS50113">
    <property type="entry name" value="PAC"/>
    <property type="match status" value="1"/>
</dbReference>
<dbReference type="CDD" id="cd00130">
    <property type="entry name" value="PAS"/>
    <property type="match status" value="2"/>
</dbReference>
<evidence type="ECO:0000256" key="5">
    <source>
        <dbReference type="ARBA" id="ARBA00022553"/>
    </source>
</evidence>
<dbReference type="Gene3D" id="3.30.450.20">
    <property type="entry name" value="PAS domain"/>
    <property type="match status" value="3"/>
</dbReference>
<keyword evidence="4" id="KW-1003">Cell membrane</keyword>
<dbReference type="SMART" id="SM00388">
    <property type="entry name" value="HisKA"/>
    <property type="match status" value="1"/>
</dbReference>
<dbReference type="FunFam" id="3.30.565.10:FF:000006">
    <property type="entry name" value="Sensor histidine kinase WalK"/>
    <property type="match status" value="1"/>
</dbReference>
<evidence type="ECO:0000259" key="15">
    <source>
        <dbReference type="PROSITE" id="PS50113"/>
    </source>
</evidence>
<proteinExistence type="predicted"/>
<feature type="domain" description="PAS" evidence="14">
    <location>
        <begin position="146"/>
        <end position="219"/>
    </location>
</feature>
<sequence length="651" mass="75173">MKKIITQSKNKSKKKVTVKSTKKKVNSNDFLIKSQAPILIIGNDYNVIFVNDYFAQLFNKSKKEITKEFITNLNFYDFANHKLHFENLPFIKAINEKRNIADYELKFVDEKNLEKWFRVNSFLIENVKNDFSVLSFFTDITKEADLENIFKETISNISTVLFSTSVDNSEFNFISEAVRIVYGYSPEEIYKNKFKLLRSIKPNYFEQFKKFIKELYDGNERTVEYLMVDRFGKEHWVRHSGIPIFRNNKIVRIVGMIQDITEEKITQLKLERSEEKFRLLIDTADDLIFTLNGFGYFNLVNKNGANALGYTPEEMIGRHFLEFIDKDDEEKVVESFNKILNSSGITIFEALFLDRFDKSVLFEIHAKPIIIDGEVSGMLSIGRNITNRKNDEQKIKELNAKLIEANRIISIERERARNKITVLEELNKLKSEFISNISHELRTPLASIVGFAETITSDPDLPKETLNEFVNIILSEGNRLAKLINDLLDFSKLESGDDELHKEHFNFTQLADEVISQFENSINEKKLILSKEFPQNEIVINADKERIRKVISNILSNAIKFTNPGGRISVIIQEFGKEVEIAISDTGIGIPENQIHNIFQKFTKISRPGSQITGAGFGLVSSKQIIDLHKGFIKVRSEENKGTTFIIRLPK</sequence>
<dbReference type="Proteomes" id="UP001221302">
    <property type="component" value="Unassembled WGS sequence"/>
</dbReference>
<evidence type="ECO:0000256" key="3">
    <source>
        <dbReference type="ARBA" id="ARBA00012438"/>
    </source>
</evidence>
<dbReference type="SMART" id="SM00091">
    <property type="entry name" value="PAS"/>
    <property type="match status" value="3"/>
</dbReference>
<organism evidence="16 17">
    <name type="scientific">Stygiobacter electus</name>
    <dbReference type="NCBI Taxonomy" id="3032292"/>
    <lineage>
        <taxon>Bacteria</taxon>
        <taxon>Pseudomonadati</taxon>
        <taxon>Ignavibacteriota</taxon>
        <taxon>Ignavibacteria</taxon>
        <taxon>Ignavibacteriales</taxon>
        <taxon>Melioribacteraceae</taxon>
        <taxon>Stygiobacter</taxon>
    </lineage>
</organism>
<dbReference type="GO" id="GO:0005524">
    <property type="term" value="F:ATP binding"/>
    <property type="evidence" value="ECO:0007669"/>
    <property type="project" value="UniProtKB-KW"/>
</dbReference>
<evidence type="ECO:0000313" key="17">
    <source>
        <dbReference type="Proteomes" id="UP001221302"/>
    </source>
</evidence>
<gene>
    <name evidence="16" type="ORF">P0M35_07600</name>
</gene>
<dbReference type="PANTHER" id="PTHR43047:SF72">
    <property type="entry name" value="OSMOSENSING HISTIDINE PROTEIN KINASE SLN1"/>
    <property type="match status" value="1"/>
</dbReference>
<evidence type="ECO:0000256" key="6">
    <source>
        <dbReference type="ARBA" id="ARBA00022679"/>
    </source>
</evidence>
<keyword evidence="5" id="KW-0597">Phosphoprotein</keyword>
<dbReference type="InterPro" id="IPR036890">
    <property type="entry name" value="HATPase_C_sf"/>
</dbReference>
<keyword evidence="11" id="KW-0472">Membrane</keyword>
<dbReference type="RefSeq" id="WP_321535779.1">
    <property type="nucleotide sequence ID" value="NZ_JARGDL010000009.1"/>
</dbReference>
<feature type="domain" description="PAC" evidence="15">
    <location>
        <begin position="221"/>
        <end position="272"/>
    </location>
</feature>
<dbReference type="SUPFAM" id="SSF47384">
    <property type="entry name" value="Homodimeric domain of signal transducing histidine kinase"/>
    <property type="match status" value="1"/>
</dbReference>
<comment type="catalytic activity">
    <reaction evidence="1">
        <text>ATP + protein L-histidine = ADP + protein N-phospho-L-histidine.</text>
        <dbReference type="EC" id="2.7.13.3"/>
    </reaction>
</comment>
<dbReference type="Gene3D" id="3.30.565.10">
    <property type="entry name" value="Histidine kinase-like ATPase, C-terminal domain"/>
    <property type="match status" value="1"/>
</dbReference>
<dbReference type="Pfam" id="PF08447">
    <property type="entry name" value="PAS_3"/>
    <property type="match status" value="1"/>
</dbReference>
<evidence type="ECO:0000256" key="11">
    <source>
        <dbReference type="ARBA" id="ARBA00023136"/>
    </source>
</evidence>
<dbReference type="InterPro" id="IPR000700">
    <property type="entry name" value="PAS-assoc_C"/>
</dbReference>
<dbReference type="GO" id="GO:0009927">
    <property type="term" value="F:histidine phosphotransfer kinase activity"/>
    <property type="evidence" value="ECO:0007669"/>
    <property type="project" value="TreeGrafter"/>
</dbReference>
<comment type="caution">
    <text evidence="16">The sequence shown here is derived from an EMBL/GenBank/DDBJ whole genome shotgun (WGS) entry which is preliminary data.</text>
</comment>
<evidence type="ECO:0000256" key="8">
    <source>
        <dbReference type="ARBA" id="ARBA00022777"/>
    </source>
</evidence>
<dbReference type="CDD" id="cd00075">
    <property type="entry name" value="HATPase"/>
    <property type="match status" value="1"/>
</dbReference>
<feature type="coiled-coil region" evidence="12">
    <location>
        <begin position="388"/>
        <end position="415"/>
    </location>
</feature>
<dbReference type="Gene3D" id="1.10.287.130">
    <property type="match status" value="1"/>
</dbReference>